<dbReference type="EMBL" id="CAXDID020000290">
    <property type="protein sequence ID" value="CAL6071333.1"/>
    <property type="molecule type" value="Genomic_DNA"/>
</dbReference>
<evidence type="ECO:0000313" key="6">
    <source>
        <dbReference type="Proteomes" id="UP001642409"/>
    </source>
</evidence>
<dbReference type="EMBL" id="CATOUU010000134">
    <property type="protein sequence ID" value="CAI9917557.1"/>
    <property type="molecule type" value="Genomic_DNA"/>
</dbReference>
<evidence type="ECO:0000313" key="2">
    <source>
        <dbReference type="EMBL" id="CAI9917557.1"/>
    </source>
</evidence>
<keyword evidence="1" id="KW-0472">Membrane</keyword>
<dbReference type="EMBL" id="CAXDID020000290">
    <property type="protein sequence ID" value="CAL6071329.1"/>
    <property type="molecule type" value="Genomic_DNA"/>
</dbReference>
<proteinExistence type="predicted"/>
<dbReference type="AlphaFoldDB" id="A0AA86ND20"/>
<accession>A0AA86ND20</accession>
<dbReference type="Proteomes" id="UP001642409">
    <property type="component" value="Unassembled WGS sequence"/>
</dbReference>
<protein>
    <submittedName>
        <fullName evidence="4">Hypothetical_protein</fullName>
    </submittedName>
</protein>
<dbReference type="EMBL" id="CATOUU010000134">
    <property type="protein sequence ID" value="CAI9917559.1"/>
    <property type="molecule type" value="Genomic_DNA"/>
</dbReference>
<evidence type="ECO:0000256" key="1">
    <source>
        <dbReference type="SAM" id="Phobius"/>
    </source>
</evidence>
<reference evidence="4 6" key="2">
    <citation type="submission" date="2024-07" db="EMBL/GenBank/DDBJ databases">
        <authorList>
            <person name="Akdeniz Z."/>
        </authorList>
    </citation>
    <scope>NUCLEOTIDE SEQUENCE [LARGE SCALE GENOMIC DNA]</scope>
</reference>
<organism evidence="2">
    <name type="scientific">Hexamita inflata</name>
    <dbReference type="NCBI Taxonomy" id="28002"/>
    <lineage>
        <taxon>Eukaryota</taxon>
        <taxon>Metamonada</taxon>
        <taxon>Diplomonadida</taxon>
        <taxon>Hexamitidae</taxon>
        <taxon>Hexamitinae</taxon>
        <taxon>Hexamita</taxon>
    </lineage>
</organism>
<feature type="transmembrane region" description="Helical" evidence="1">
    <location>
        <begin position="67"/>
        <end position="88"/>
    </location>
</feature>
<gene>
    <name evidence="2" type="ORF">HINF_LOCUS5202</name>
    <name evidence="3" type="ORF">HINF_LOCUS5204</name>
    <name evidence="4" type="ORF">HINF_LOCUS55091</name>
    <name evidence="5" type="ORF">HINF_LOCUS55093</name>
</gene>
<keyword evidence="1" id="KW-0812">Transmembrane</keyword>
<keyword evidence="6" id="KW-1185">Reference proteome</keyword>
<reference evidence="2" key="1">
    <citation type="submission" date="2023-06" db="EMBL/GenBank/DDBJ databases">
        <authorList>
            <person name="Kurt Z."/>
        </authorList>
    </citation>
    <scope>NUCLEOTIDE SEQUENCE</scope>
</reference>
<evidence type="ECO:0000313" key="5">
    <source>
        <dbReference type="EMBL" id="CAL6071333.1"/>
    </source>
</evidence>
<name>A0AA86ND20_9EUKA</name>
<comment type="caution">
    <text evidence="2">The sequence shown here is derived from an EMBL/GenBank/DDBJ whole genome shotgun (WGS) entry which is preliminary data.</text>
</comment>
<evidence type="ECO:0000313" key="3">
    <source>
        <dbReference type="EMBL" id="CAI9917559.1"/>
    </source>
</evidence>
<evidence type="ECO:0000313" key="4">
    <source>
        <dbReference type="EMBL" id="CAL6071329.1"/>
    </source>
</evidence>
<sequence>MNNRPFIHKRPNKYRAVQKLTNVPQQTLKEQGDIFNWNINQQKLKENVTSLNECVHRNEESQRNDDSLLCFLIYILITSINLCLIFTFSDTCSPNWGLSVACPRVKNQVTIAAWIYCFLNRLHKELTV</sequence>
<keyword evidence="1" id="KW-1133">Transmembrane helix</keyword>